<evidence type="ECO:0000259" key="1">
    <source>
        <dbReference type="PROSITE" id="PS50177"/>
    </source>
</evidence>
<keyword evidence="3" id="KW-1185">Reference proteome</keyword>
<accession>A0A6P4ES07</accession>
<gene>
    <name evidence="4" type="primary">LOC108045963</name>
    <name evidence="2" type="synonym">108045963</name>
</gene>
<dbReference type="GeneID" id="108045963"/>
<sequence>MESAIKMNQNFESIGKTFVGQYYTRFDDPAKQNTLEELYSDTESLMTFDGHQILGEL</sequence>
<proteinExistence type="predicted"/>
<reference evidence="2" key="3">
    <citation type="submission" date="2025-05" db="UniProtKB">
        <authorList>
            <consortium name="EnsemblMetazoa"/>
        </authorList>
    </citation>
    <scope>IDENTIFICATION</scope>
</reference>
<dbReference type="OrthoDB" id="6507044at2759"/>
<dbReference type="InterPro" id="IPR032710">
    <property type="entry name" value="NTF2-like_dom_sf"/>
</dbReference>
<organism evidence="4">
    <name type="scientific">Drosophila rhopaloa</name>
    <name type="common">Fruit fly</name>
    <dbReference type="NCBI Taxonomy" id="1041015"/>
    <lineage>
        <taxon>Eukaryota</taxon>
        <taxon>Metazoa</taxon>
        <taxon>Ecdysozoa</taxon>
        <taxon>Arthropoda</taxon>
        <taxon>Hexapoda</taxon>
        <taxon>Insecta</taxon>
        <taxon>Pterygota</taxon>
        <taxon>Neoptera</taxon>
        <taxon>Endopterygota</taxon>
        <taxon>Diptera</taxon>
        <taxon>Brachycera</taxon>
        <taxon>Muscomorpha</taxon>
        <taxon>Ephydroidea</taxon>
        <taxon>Drosophilidae</taxon>
        <taxon>Drosophila</taxon>
        <taxon>Sophophora</taxon>
    </lineage>
</organism>
<feature type="domain" description="NTF2" evidence="1">
    <location>
        <begin position="14"/>
        <end position="57"/>
    </location>
</feature>
<reference evidence="4" key="2">
    <citation type="submission" date="2025-04" db="UniProtKB">
        <authorList>
            <consortium name="RefSeq"/>
        </authorList>
    </citation>
    <scope>IDENTIFICATION</scope>
</reference>
<evidence type="ECO:0000313" key="2">
    <source>
        <dbReference type="EnsemblMetazoa" id="XP_016980955.1"/>
    </source>
</evidence>
<dbReference type="PROSITE" id="PS50177">
    <property type="entry name" value="NTF2_DOMAIN"/>
    <property type="match status" value="1"/>
</dbReference>
<dbReference type="Gene3D" id="3.10.450.50">
    <property type="match status" value="1"/>
</dbReference>
<name>A0A6P4ES07_DRORH</name>
<evidence type="ECO:0000313" key="4">
    <source>
        <dbReference type="RefSeq" id="XP_016980955.1"/>
    </source>
</evidence>
<dbReference type="RefSeq" id="XP_016980955.1">
    <property type="nucleotide sequence ID" value="XM_017125466.1"/>
</dbReference>
<evidence type="ECO:0000313" key="3">
    <source>
        <dbReference type="Proteomes" id="UP001652680"/>
    </source>
</evidence>
<dbReference type="InterPro" id="IPR002075">
    <property type="entry name" value="NTF2_dom"/>
</dbReference>
<reference evidence="3" key="1">
    <citation type="journal article" date="2021" name="Elife">
        <title>Highly contiguous assemblies of 101 drosophilid genomes.</title>
        <authorList>
            <person name="Kim B.Y."/>
            <person name="Wang J.R."/>
            <person name="Miller D.E."/>
            <person name="Barmina O."/>
            <person name="Delaney E."/>
            <person name="Thompson A."/>
            <person name="Comeault A.A."/>
            <person name="Peede D."/>
            <person name="D'Agostino E.R."/>
            <person name="Pelaez J."/>
            <person name="Aguilar J.M."/>
            <person name="Haji D."/>
            <person name="Matsunaga T."/>
            <person name="Armstrong E.E."/>
            <person name="Zych M."/>
            <person name="Ogawa Y."/>
            <person name="Stamenkovic-Radak M."/>
            <person name="Jelic M."/>
            <person name="Veselinovic M.S."/>
            <person name="Tanaskovic M."/>
            <person name="Eric P."/>
            <person name="Gao J.J."/>
            <person name="Katoh T.K."/>
            <person name="Toda M.J."/>
            <person name="Watabe H."/>
            <person name="Watada M."/>
            <person name="Davis J.S."/>
            <person name="Moyle L.C."/>
            <person name="Manoli G."/>
            <person name="Bertolini E."/>
            <person name="Kostal V."/>
            <person name="Hawley R.S."/>
            <person name="Takahashi A."/>
            <person name="Jones C.D."/>
            <person name="Price D.K."/>
            <person name="Whiteman N."/>
            <person name="Kopp A."/>
            <person name="Matute D.R."/>
            <person name="Petrov D.A."/>
        </authorList>
    </citation>
    <scope>NUCLEOTIDE SEQUENCE [LARGE SCALE GENOMIC DNA]</scope>
</reference>
<dbReference type="AlphaFoldDB" id="A0A6P4ES07"/>
<dbReference type="EnsemblMetazoa" id="XM_017125466.2">
    <property type="protein sequence ID" value="XP_016980955.1"/>
    <property type="gene ID" value="LOC108045963"/>
</dbReference>
<dbReference type="Pfam" id="PF02136">
    <property type="entry name" value="NTF2"/>
    <property type="match status" value="1"/>
</dbReference>
<dbReference type="SUPFAM" id="SSF54427">
    <property type="entry name" value="NTF2-like"/>
    <property type="match status" value="1"/>
</dbReference>
<dbReference type="InterPro" id="IPR018222">
    <property type="entry name" value="Nuclear_transport_factor_2_euk"/>
</dbReference>
<dbReference type="Proteomes" id="UP001652680">
    <property type="component" value="Unassembled WGS sequence"/>
</dbReference>
<protein>
    <submittedName>
        <fullName evidence="4">Uncharacterized protein LOC108045963 isoform X2</fullName>
    </submittedName>
</protein>